<evidence type="ECO:0000256" key="1">
    <source>
        <dbReference type="ARBA" id="ARBA00010928"/>
    </source>
</evidence>
<dbReference type="NCBIfam" id="NF008607">
    <property type="entry name" value="PRK11579.1"/>
    <property type="match status" value="1"/>
</dbReference>
<dbReference type="Proteomes" id="UP001273531">
    <property type="component" value="Unassembled WGS sequence"/>
</dbReference>
<dbReference type="InterPro" id="IPR036291">
    <property type="entry name" value="NAD(P)-bd_dom_sf"/>
</dbReference>
<name>A0ABU3Y6B4_9SPHN</name>
<organism evidence="5 6">
    <name type="scientific">Sphingomonas agrestis</name>
    <dbReference type="NCBI Taxonomy" id="3080540"/>
    <lineage>
        <taxon>Bacteria</taxon>
        <taxon>Pseudomonadati</taxon>
        <taxon>Pseudomonadota</taxon>
        <taxon>Alphaproteobacteria</taxon>
        <taxon>Sphingomonadales</taxon>
        <taxon>Sphingomonadaceae</taxon>
        <taxon>Sphingomonas</taxon>
    </lineage>
</organism>
<dbReference type="PANTHER" id="PTHR43708:SF5">
    <property type="entry name" value="CONSERVED EXPRESSED OXIDOREDUCTASE (EUROFUNG)-RELATED"/>
    <property type="match status" value="1"/>
</dbReference>
<feature type="domain" description="Gfo/Idh/MocA-like oxidoreductase N-terminal" evidence="3">
    <location>
        <begin position="2"/>
        <end position="119"/>
    </location>
</feature>
<evidence type="ECO:0000313" key="6">
    <source>
        <dbReference type="Proteomes" id="UP001273531"/>
    </source>
</evidence>
<evidence type="ECO:0000313" key="5">
    <source>
        <dbReference type="EMBL" id="MDV3456940.1"/>
    </source>
</evidence>
<dbReference type="Pfam" id="PF01408">
    <property type="entry name" value="GFO_IDH_MocA"/>
    <property type="match status" value="1"/>
</dbReference>
<keyword evidence="6" id="KW-1185">Reference proteome</keyword>
<dbReference type="Gene3D" id="3.40.50.720">
    <property type="entry name" value="NAD(P)-binding Rossmann-like Domain"/>
    <property type="match status" value="1"/>
</dbReference>
<reference evidence="5 6" key="1">
    <citation type="submission" date="2023-10" db="EMBL/GenBank/DDBJ databases">
        <title>Sphingomonas sp. HF-S4 16S ribosomal RNA gene Genome sequencing and assembly.</title>
        <authorList>
            <person name="Lee H."/>
        </authorList>
    </citation>
    <scope>NUCLEOTIDE SEQUENCE [LARGE SCALE GENOMIC DNA]</scope>
    <source>
        <strain evidence="5 6">HF-S4</strain>
    </source>
</reference>
<evidence type="ECO:0000259" key="3">
    <source>
        <dbReference type="Pfam" id="PF01408"/>
    </source>
</evidence>
<gene>
    <name evidence="5" type="ORF">RZN05_08100</name>
</gene>
<dbReference type="Gene3D" id="3.30.360.10">
    <property type="entry name" value="Dihydrodipicolinate Reductase, domain 2"/>
    <property type="match status" value="1"/>
</dbReference>
<dbReference type="InterPro" id="IPR004104">
    <property type="entry name" value="Gfo/Idh/MocA-like_OxRdtase_C"/>
</dbReference>
<dbReference type="Pfam" id="PF02894">
    <property type="entry name" value="GFO_IDH_MocA_C"/>
    <property type="match status" value="1"/>
</dbReference>
<protein>
    <submittedName>
        <fullName evidence="5">Oxidoreductase</fullName>
    </submittedName>
</protein>
<evidence type="ECO:0000259" key="4">
    <source>
        <dbReference type="Pfam" id="PF02894"/>
    </source>
</evidence>
<dbReference type="InterPro" id="IPR000683">
    <property type="entry name" value="Gfo/Idh/MocA-like_OxRdtase_N"/>
</dbReference>
<comment type="similarity">
    <text evidence="1">Belongs to the Gfo/Idh/MocA family.</text>
</comment>
<dbReference type="RefSeq" id="WP_317226107.1">
    <property type="nucleotide sequence ID" value="NZ_JAWJEJ010000001.1"/>
</dbReference>
<keyword evidence="2" id="KW-0560">Oxidoreductase</keyword>
<dbReference type="EMBL" id="JAWJEJ010000001">
    <property type="protein sequence ID" value="MDV3456940.1"/>
    <property type="molecule type" value="Genomic_DNA"/>
</dbReference>
<dbReference type="InterPro" id="IPR051317">
    <property type="entry name" value="Gfo/Idh/MocA_oxidoreduct"/>
</dbReference>
<feature type="domain" description="Gfo/Idh/MocA-like oxidoreductase C-terminal" evidence="4">
    <location>
        <begin position="131"/>
        <end position="339"/>
    </location>
</feature>
<proteinExistence type="inferred from homology"/>
<sequence>MIRTGLIGYGLGGMAFHAPLVDAVPELELAAIVTSRAEQVRDRYPSMQVVPDAATLLADPAIELVVISTPNDTHAPLARAAIEAGKHVVIDKPFATHVADAEALQALAAAQGRVLSVFHNRRWDSDFLTLRSLIDQGRIGEVMLYEARWDRFRLGLRDSWRETAGPGGGVLIDLGPHLVDQVLALFGPPRSVTADIGAQREASQVDDYFELTLHYGRMRAILSSAAIVPAPRPRFAVHGTKASFVKHGLDPQEAQLRAGARADAPDHGVEDPATYGALIAPDGSHMVVPSERGDYRRYYSGVAQAIAQDTAAPVSPGDAVAGLRIIELARQSAAEGRTLPF</sequence>
<comment type="caution">
    <text evidence="5">The sequence shown here is derived from an EMBL/GenBank/DDBJ whole genome shotgun (WGS) entry which is preliminary data.</text>
</comment>
<evidence type="ECO:0000256" key="2">
    <source>
        <dbReference type="ARBA" id="ARBA00023002"/>
    </source>
</evidence>
<dbReference type="PANTHER" id="PTHR43708">
    <property type="entry name" value="CONSERVED EXPRESSED OXIDOREDUCTASE (EUROFUNG)"/>
    <property type="match status" value="1"/>
</dbReference>
<accession>A0ABU3Y6B4</accession>
<dbReference type="SUPFAM" id="SSF51735">
    <property type="entry name" value="NAD(P)-binding Rossmann-fold domains"/>
    <property type="match status" value="1"/>
</dbReference>